<dbReference type="EMBL" id="KN834771">
    <property type="protein sequence ID" value="KIK61500.1"/>
    <property type="molecule type" value="Genomic_DNA"/>
</dbReference>
<name>A0A0D0BCZ2_9AGAR</name>
<dbReference type="HOGENOM" id="CLU_1796679_0_0_1"/>
<feature type="region of interest" description="Disordered" evidence="1">
    <location>
        <begin position="54"/>
        <end position="84"/>
    </location>
</feature>
<accession>A0A0D0BCZ2</accession>
<proteinExistence type="predicted"/>
<organism evidence="2 3">
    <name type="scientific">Collybiopsis luxurians FD-317 M1</name>
    <dbReference type="NCBI Taxonomy" id="944289"/>
    <lineage>
        <taxon>Eukaryota</taxon>
        <taxon>Fungi</taxon>
        <taxon>Dikarya</taxon>
        <taxon>Basidiomycota</taxon>
        <taxon>Agaricomycotina</taxon>
        <taxon>Agaricomycetes</taxon>
        <taxon>Agaricomycetidae</taxon>
        <taxon>Agaricales</taxon>
        <taxon>Marasmiineae</taxon>
        <taxon>Omphalotaceae</taxon>
        <taxon>Collybiopsis</taxon>
        <taxon>Collybiopsis luxurians</taxon>
    </lineage>
</organism>
<dbReference type="AlphaFoldDB" id="A0A0D0BCZ2"/>
<protein>
    <submittedName>
        <fullName evidence="2">Uncharacterized protein</fullName>
    </submittedName>
</protein>
<gene>
    <name evidence="2" type="ORF">GYMLUDRAFT_584333</name>
</gene>
<evidence type="ECO:0000256" key="1">
    <source>
        <dbReference type="SAM" id="MobiDB-lite"/>
    </source>
</evidence>
<evidence type="ECO:0000313" key="2">
    <source>
        <dbReference type="EMBL" id="KIK61500.1"/>
    </source>
</evidence>
<dbReference type="Proteomes" id="UP000053593">
    <property type="component" value="Unassembled WGS sequence"/>
</dbReference>
<evidence type="ECO:0000313" key="3">
    <source>
        <dbReference type="Proteomes" id="UP000053593"/>
    </source>
</evidence>
<keyword evidence="3" id="KW-1185">Reference proteome</keyword>
<sequence>MTPSLLLHQFRVPAPRQVPSLFFAFLVTAQTITLLATPPVYPCPAPPPSVPANLTGPREVSVAPAPIPQTRTPFSMNAPKPVNALPQNRAKTKKTLIMSLLGFDTWKSGKPKNSSQRKRSRPFELPFKRSDLGGRMLLLLQECI</sequence>
<reference evidence="2 3" key="1">
    <citation type="submission" date="2014-04" db="EMBL/GenBank/DDBJ databases">
        <title>Evolutionary Origins and Diversification of the Mycorrhizal Mutualists.</title>
        <authorList>
            <consortium name="DOE Joint Genome Institute"/>
            <consortium name="Mycorrhizal Genomics Consortium"/>
            <person name="Kohler A."/>
            <person name="Kuo A."/>
            <person name="Nagy L.G."/>
            <person name="Floudas D."/>
            <person name="Copeland A."/>
            <person name="Barry K.W."/>
            <person name="Cichocki N."/>
            <person name="Veneault-Fourrey C."/>
            <person name="LaButti K."/>
            <person name="Lindquist E.A."/>
            <person name="Lipzen A."/>
            <person name="Lundell T."/>
            <person name="Morin E."/>
            <person name="Murat C."/>
            <person name="Riley R."/>
            <person name="Ohm R."/>
            <person name="Sun H."/>
            <person name="Tunlid A."/>
            <person name="Henrissat B."/>
            <person name="Grigoriev I.V."/>
            <person name="Hibbett D.S."/>
            <person name="Martin F."/>
        </authorList>
    </citation>
    <scope>NUCLEOTIDE SEQUENCE [LARGE SCALE GENOMIC DNA]</scope>
    <source>
        <strain evidence="2 3">FD-317 M1</strain>
    </source>
</reference>